<gene>
    <name evidence="1" type="ORF">LTR37_016357</name>
</gene>
<comment type="caution">
    <text evidence="1">The sequence shown here is derived from an EMBL/GenBank/DDBJ whole genome shotgun (WGS) entry which is preliminary data.</text>
</comment>
<name>A0ACC3MNQ9_9PEZI</name>
<evidence type="ECO:0000313" key="1">
    <source>
        <dbReference type="EMBL" id="KAK3699621.1"/>
    </source>
</evidence>
<dbReference type="Proteomes" id="UP001281147">
    <property type="component" value="Unassembled WGS sequence"/>
</dbReference>
<sequence>MAHTCTPRSVILVRSNDRNSTLLQAAAHPKSDIGREVRFEFIDTSAIKRLDSQSGFHSICVEPYGNTVIWNFVKRVRTDRINGGLRYEESGESIFHDDVDLGATGVGVRSVEAAWAEEAQGHRDAGSISAGINFLSAFIGVAAEAGGHGVSRRPCEEVVDKVAIFEHVDSVDGGGCKLESFDEVDIVGGVFTLATLKDLKSGIRDGAQQCGGEDSCGVHLCLIRKTAKGKQAKQY</sequence>
<reference evidence="1" key="1">
    <citation type="submission" date="2023-07" db="EMBL/GenBank/DDBJ databases">
        <title>Black Yeasts Isolated from many extreme environments.</title>
        <authorList>
            <person name="Coleine C."/>
            <person name="Stajich J.E."/>
            <person name="Selbmann L."/>
        </authorList>
    </citation>
    <scope>NUCLEOTIDE SEQUENCE</scope>
    <source>
        <strain evidence="1">CCFEE 5714</strain>
    </source>
</reference>
<accession>A0ACC3MNQ9</accession>
<evidence type="ECO:0000313" key="2">
    <source>
        <dbReference type="Proteomes" id="UP001281147"/>
    </source>
</evidence>
<protein>
    <submittedName>
        <fullName evidence="1">Uncharacterized protein</fullName>
    </submittedName>
</protein>
<proteinExistence type="predicted"/>
<dbReference type="EMBL" id="JAUTXU010000195">
    <property type="protein sequence ID" value="KAK3699621.1"/>
    <property type="molecule type" value="Genomic_DNA"/>
</dbReference>
<keyword evidence="2" id="KW-1185">Reference proteome</keyword>
<organism evidence="1 2">
    <name type="scientific">Vermiconidia calcicola</name>
    <dbReference type="NCBI Taxonomy" id="1690605"/>
    <lineage>
        <taxon>Eukaryota</taxon>
        <taxon>Fungi</taxon>
        <taxon>Dikarya</taxon>
        <taxon>Ascomycota</taxon>
        <taxon>Pezizomycotina</taxon>
        <taxon>Dothideomycetes</taxon>
        <taxon>Dothideomycetidae</taxon>
        <taxon>Mycosphaerellales</taxon>
        <taxon>Extremaceae</taxon>
        <taxon>Vermiconidia</taxon>
    </lineage>
</organism>